<comment type="caution">
    <text evidence="7">The sequence shown here is derived from an EMBL/GenBank/DDBJ whole genome shotgun (WGS) entry which is preliminary data.</text>
</comment>
<dbReference type="PRINTS" id="PR00455">
    <property type="entry name" value="HTHTETR"/>
</dbReference>
<accession>A0ABP8W7V7</accession>
<proteinExistence type="predicted"/>
<dbReference type="RefSeq" id="WP_345376766.1">
    <property type="nucleotide sequence ID" value="NZ_BAABLM010000007.1"/>
</dbReference>
<keyword evidence="3" id="KW-0804">Transcription</keyword>
<dbReference type="InterPro" id="IPR049445">
    <property type="entry name" value="TetR_SbtR-like_C"/>
</dbReference>
<dbReference type="SUPFAM" id="SSF46689">
    <property type="entry name" value="Homeodomain-like"/>
    <property type="match status" value="1"/>
</dbReference>
<dbReference type="InterPro" id="IPR036271">
    <property type="entry name" value="Tet_transcr_reg_TetR-rel_C_sf"/>
</dbReference>
<feature type="compositionally biased region" description="Low complexity" evidence="5">
    <location>
        <begin position="1"/>
        <end position="12"/>
    </location>
</feature>
<protein>
    <submittedName>
        <fullName evidence="7">TetR/AcrR family transcriptional regulator</fullName>
    </submittedName>
</protein>
<name>A0ABP8W7V7_9MICO</name>
<dbReference type="Pfam" id="PF21597">
    <property type="entry name" value="TetR_C_43"/>
    <property type="match status" value="1"/>
</dbReference>
<evidence type="ECO:0000313" key="8">
    <source>
        <dbReference type="Proteomes" id="UP001501295"/>
    </source>
</evidence>
<feature type="domain" description="HTH tetR-type" evidence="6">
    <location>
        <begin position="21"/>
        <end position="80"/>
    </location>
</feature>
<evidence type="ECO:0000256" key="1">
    <source>
        <dbReference type="ARBA" id="ARBA00023015"/>
    </source>
</evidence>
<feature type="DNA-binding region" description="H-T-H motif" evidence="4">
    <location>
        <begin position="43"/>
        <end position="62"/>
    </location>
</feature>
<dbReference type="InterPro" id="IPR001647">
    <property type="entry name" value="HTH_TetR"/>
</dbReference>
<evidence type="ECO:0000256" key="3">
    <source>
        <dbReference type="ARBA" id="ARBA00023163"/>
    </source>
</evidence>
<keyword evidence="8" id="KW-1185">Reference proteome</keyword>
<dbReference type="PANTHER" id="PTHR30055">
    <property type="entry name" value="HTH-TYPE TRANSCRIPTIONAL REGULATOR RUTR"/>
    <property type="match status" value="1"/>
</dbReference>
<dbReference type="InterPro" id="IPR009057">
    <property type="entry name" value="Homeodomain-like_sf"/>
</dbReference>
<feature type="region of interest" description="Disordered" evidence="5">
    <location>
        <begin position="1"/>
        <end position="20"/>
    </location>
</feature>
<reference evidence="8" key="1">
    <citation type="journal article" date="2019" name="Int. J. Syst. Evol. Microbiol.">
        <title>The Global Catalogue of Microorganisms (GCM) 10K type strain sequencing project: providing services to taxonomists for standard genome sequencing and annotation.</title>
        <authorList>
            <consortium name="The Broad Institute Genomics Platform"/>
            <consortium name="The Broad Institute Genome Sequencing Center for Infectious Disease"/>
            <person name="Wu L."/>
            <person name="Ma J."/>
        </authorList>
    </citation>
    <scope>NUCLEOTIDE SEQUENCE [LARGE SCALE GENOMIC DNA]</scope>
    <source>
        <strain evidence="8">JCM 18956</strain>
    </source>
</reference>
<evidence type="ECO:0000313" key="7">
    <source>
        <dbReference type="EMBL" id="GAA4682716.1"/>
    </source>
</evidence>
<dbReference type="Proteomes" id="UP001501295">
    <property type="component" value="Unassembled WGS sequence"/>
</dbReference>
<dbReference type="SUPFAM" id="SSF48498">
    <property type="entry name" value="Tetracyclin repressor-like, C-terminal domain"/>
    <property type="match status" value="1"/>
</dbReference>
<dbReference type="PROSITE" id="PS50977">
    <property type="entry name" value="HTH_TETR_2"/>
    <property type="match status" value="1"/>
</dbReference>
<evidence type="ECO:0000259" key="6">
    <source>
        <dbReference type="PROSITE" id="PS50977"/>
    </source>
</evidence>
<keyword evidence="2 4" id="KW-0238">DNA-binding</keyword>
<dbReference type="PANTHER" id="PTHR30055:SF234">
    <property type="entry name" value="HTH-TYPE TRANSCRIPTIONAL REGULATOR BETI"/>
    <property type="match status" value="1"/>
</dbReference>
<evidence type="ECO:0000256" key="4">
    <source>
        <dbReference type="PROSITE-ProRule" id="PRU00335"/>
    </source>
</evidence>
<sequence>MPEETAATSTEAARPKRSDARRNEGVLLEAAAAVFVRSGVEAPIREIAKEAGVGLGTVYRHFPTRSDLVLAVYRHQVEACAEAAPRLLISLKSPSDALRAWVDLFVEFLVTKHGLAMAMQSSGDSFDALHDYFETRLVPAVASIIDAATDVGEIRRGIGAFELMRGIGNLCIVPEGDARYDARRMVAYLLDGLRPTE</sequence>
<dbReference type="Pfam" id="PF00440">
    <property type="entry name" value="TetR_N"/>
    <property type="match status" value="1"/>
</dbReference>
<evidence type="ECO:0000256" key="5">
    <source>
        <dbReference type="SAM" id="MobiDB-lite"/>
    </source>
</evidence>
<dbReference type="InterPro" id="IPR050109">
    <property type="entry name" value="HTH-type_TetR-like_transc_reg"/>
</dbReference>
<dbReference type="Gene3D" id="1.10.357.10">
    <property type="entry name" value="Tetracycline Repressor, domain 2"/>
    <property type="match status" value="1"/>
</dbReference>
<gene>
    <name evidence="7" type="ORF">GCM10025780_30440</name>
</gene>
<organism evidence="7 8">
    <name type="scientific">Frondihabitans cladoniiphilus</name>
    <dbReference type="NCBI Taxonomy" id="715785"/>
    <lineage>
        <taxon>Bacteria</taxon>
        <taxon>Bacillati</taxon>
        <taxon>Actinomycetota</taxon>
        <taxon>Actinomycetes</taxon>
        <taxon>Micrococcales</taxon>
        <taxon>Microbacteriaceae</taxon>
        <taxon>Frondihabitans</taxon>
    </lineage>
</organism>
<keyword evidence="1" id="KW-0805">Transcription regulation</keyword>
<dbReference type="EMBL" id="BAABLM010000007">
    <property type="protein sequence ID" value="GAA4682716.1"/>
    <property type="molecule type" value="Genomic_DNA"/>
</dbReference>
<evidence type="ECO:0000256" key="2">
    <source>
        <dbReference type="ARBA" id="ARBA00023125"/>
    </source>
</evidence>